<feature type="region of interest" description="Disordered" evidence="1">
    <location>
        <begin position="89"/>
        <end position="175"/>
    </location>
</feature>
<dbReference type="OrthoDB" id="1028093at2759"/>
<feature type="compositionally biased region" description="Basic and acidic residues" evidence="1">
    <location>
        <begin position="105"/>
        <end position="119"/>
    </location>
</feature>
<sequence>MHRSVRTARSMDGRFLVSPEKDCLPINDPRSEIARMETAQARSTERIIHLIPLVLIFSAAALWFFSHPVPRGQIKAIREDDYENLNHLDAIDGNETEGGGIGVDKQGEEIEKEETERASSMDGIGPGEIISEKNDDGDEESEELTGQRSNEENEISKEEPEQIRRKMAMEIRRKK</sequence>
<dbReference type="AlphaFoldDB" id="A0A2I0A838"/>
<name>A0A2I0A838_9ASPA</name>
<protein>
    <submittedName>
        <fullName evidence="3">Uncharacterized protein</fullName>
    </submittedName>
</protein>
<feature type="transmembrane region" description="Helical" evidence="2">
    <location>
        <begin position="47"/>
        <end position="65"/>
    </location>
</feature>
<proteinExistence type="predicted"/>
<feature type="compositionally biased region" description="Basic and acidic residues" evidence="1">
    <location>
        <begin position="149"/>
        <end position="175"/>
    </location>
</feature>
<keyword evidence="4" id="KW-1185">Reference proteome</keyword>
<keyword evidence="2" id="KW-1133">Transmembrane helix</keyword>
<evidence type="ECO:0000256" key="2">
    <source>
        <dbReference type="SAM" id="Phobius"/>
    </source>
</evidence>
<gene>
    <name evidence="3" type="ORF">AXF42_Ash003064</name>
</gene>
<accession>A0A2I0A838</accession>
<reference evidence="3 4" key="1">
    <citation type="journal article" date="2017" name="Nature">
        <title>The Apostasia genome and the evolution of orchids.</title>
        <authorList>
            <person name="Zhang G.Q."/>
            <person name="Liu K.W."/>
            <person name="Li Z."/>
            <person name="Lohaus R."/>
            <person name="Hsiao Y.Y."/>
            <person name="Niu S.C."/>
            <person name="Wang J.Y."/>
            <person name="Lin Y.C."/>
            <person name="Xu Q."/>
            <person name="Chen L.J."/>
            <person name="Yoshida K."/>
            <person name="Fujiwara S."/>
            <person name="Wang Z.W."/>
            <person name="Zhang Y.Q."/>
            <person name="Mitsuda N."/>
            <person name="Wang M."/>
            <person name="Liu G.H."/>
            <person name="Pecoraro L."/>
            <person name="Huang H.X."/>
            <person name="Xiao X.J."/>
            <person name="Lin M."/>
            <person name="Wu X.Y."/>
            <person name="Wu W.L."/>
            <person name="Chen Y.Y."/>
            <person name="Chang S.B."/>
            <person name="Sakamoto S."/>
            <person name="Ohme-Takagi M."/>
            <person name="Yagi M."/>
            <person name="Zeng S.J."/>
            <person name="Shen C.Y."/>
            <person name="Yeh C.M."/>
            <person name="Luo Y.B."/>
            <person name="Tsai W.C."/>
            <person name="Van de Peer Y."/>
            <person name="Liu Z.J."/>
        </authorList>
    </citation>
    <scope>NUCLEOTIDE SEQUENCE [LARGE SCALE GENOMIC DNA]</scope>
    <source>
        <strain evidence="4">cv. Shenzhen</strain>
        <tissue evidence="3">Stem</tissue>
    </source>
</reference>
<dbReference type="Proteomes" id="UP000236161">
    <property type="component" value="Unassembled WGS sequence"/>
</dbReference>
<keyword evidence="2" id="KW-0472">Membrane</keyword>
<dbReference type="PANTHER" id="PTHR34189:SF13">
    <property type="entry name" value="TRANSMEMBRANE PROTEIN"/>
    <property type="match status" value="1"/>
</dbReference>
<keyword evidence="2" id="KW-0812">Transmembrane</keyword>
<dbReference type="EMBL" id="KZ452013">
    <property type="protein sequence ID" value="PKA51697.1"/>
    <property type="molecule type" value="Genomic_DNA"/>
</dbReference>
<organism evidence="3 4">
    <name type="scientific">Apostasia shenzhenica</name>
    <dbReference type="NCBI Taxonomy" id="1088818"/>
    <lineage>
        <taxon>Eukaryota</taxon>
        <taxon>Viridiplantae</taxon>
        <taxon>Streptophyta</taxon>
        <taxon>Embryophyta</taxon>
        <taxon>Tracheophyta</taxon>
        <taxon>Spermatophyta</taxon>
        <taxon>Magnoliopsida</taxon>
        <taxon>Liliopsida</taxon>
        <taxon>Asparagales</taxon>
        <taxon>Orchidaceae</taxon>
        <taxon>Apostasioideae</taxon>
        <taxon>Apostasia</taxon>
    </lineage>
</organism>
<dbReference type="PANTHER" id="PTHR34189">
    <property type="entry name" value="TRANSMEMBRANE PROTEIN"/>
    <property type="match status" value="1"/>
</dbReference>
<evidence type="ECO:0000313" key="4">
    <source>
        <dbReference type="Proteomes" id="UP000236161"/>
    </source>
</evidence>
<evidence type="ECO:0000256" key="1">
    <source>
        <dbReference type="SAM" id="MobiDB-lite"/>
    </source>
</evidence>
<evidence type="ECO:0000313" key="3">
    <source>
        <dbReference type="EMBL" id="PKA51697.1"/>
    </source>
</evidence>